<dbReference type="EMBL" id="APLQ01000011">
    <property type="protein sequence ID" value="ENO16086.2"/>
    <property type="molecule type" value="Genomic_DNA"/>
</dbReference>
<organism evidence="2 3">
    <name type="scientific">Marinobacter nanhaiticus D15-8W</name>
    <dbReference type="NCBI Taxonomy" id="626887"/>
    <lineage>
        <taxon>Bacteria</taxon>
        <taxon>Pseudomonadati</taxon>
        <taxon>Pseudomonadota</taxon>
        <taxon>Gammaproteobacteria</taxon>
        <taxon>Pseudomonadales</taxon>
        <taxon>Marinobacteraceae</taxon>
        <taxon>Marinobacter</taxon>
    </lineage>
</organism>
<dbReference type="AlphaFoldDB" id="N6WWU5"/>
<keyword evidence="1" id="KW-0732">Signal</keyword>
<sequence length="166" mass="17746">MKAANCLVHIATLACVVLATSAALAQESPHHGIQVDHPWARPTPPVKPINGAAYFTIKNHGDKSVVLEGVSTPVTGMASIHRTREEAGTMRMDAVEGGLEIPAGGTVRFEPNGYHVMLMGLDEPLKEGESFSLTLEFVHRDDIELDVQIEHGPSSAPGGEMSGHHR</sequence>
<dbReference type="InterPro" id="IPR007410">
    <property type="entry name" value="LpqE-like"/>
</dbReference>
<keyword evidence="3" id="KW-1185">Reference proteome</keyword>
<feature type="chain" id="PRO_5016731923" evidence="1">
    <location>
        <begin position="26"/>
        <end position="166"/>
    </location>
</feature>
<dbReference type="RefSeq" id="WP_051079768.1">
    <property type="nucleotide sequence ID" value="NZ_AP028878.1"/>
</dbReference>
<name>N6WWU5_9GAMM</name>
<proteinExistence type="predicted"/>
<dbReference type="PANTHER" id="PTHR36302:SF1">
    <property type="entry name" value="COPPER CHAPERONE PCU(A)C"/>
    <property type="match status" value="1"/>
</dbReference>
<dbReference type="InterPro" id="IPR036182">
    <property type="entry name" value="PCuAC_sf"/>
</dbReference>
<accession>N6WWU5</accession>
<gene>
    <name evidence="2" type="ORF">J057_12056</name>
</gene>
<dbReference type="PATRIC" id="fig|626887.3.peg.2415"/>
<evidence type="ECO:0000256" key="1">
    <source>
        <dbReference type="SAM" id="SignalP"/>
    </source>
</evidence>
<evidence type="ECO:0000313" key="2">
    <source>
        <dbReference type="EMBL" id="ENO16086.2"/>
    </source>
</evidence>
<dbReference type="eggNOG" id="COG2847">
    <property type="taxonomic scope" value="Bacteria"/>
</dbReference>
<dbReference type="Pfam" id="PF04314">
    <property type="entry name" value="PCuAC"/>
    <property type="match status" value="1"/>
</dbReference>
<dbReference type="PANTHER" id="PTHR36302">
    <property type="entry name" value="BLR7088 PROTEIN"/>
    <property type="match status" value="1"/>
</dbReference>
<dbReference type="OrthoDB" id="9796962at2"/>
<comment type="caution">
    <text evidence="2">The sequence shown here is derived from an EMBL/GenBank/DDBJ whole genome shotgun (WGS) entry which is preliminary data.</text>
</comment>
<dbReference type="STRING" id="626887.J057_12056"/>
<dbReference type="PROSITE" id="PS51257">
    <property type="entry name" value="PROKAR_LIPOPROTEIN"/>
    <property type="match status" value="1"/>
</dbReference>
<protein>
    <submittedName>
        <fullName evidence="2">Copper chaperone PCu(A)C</fullName>
    </submittedName>
</protein>
<feature type="signal peptide" evidence="1">
    <location>
        <begin position="1"/>
        <end position="25"/>
    </location>
</feature>
<dbReference type="Proteomes" id="UP000013165">
    <property type="component" value="Unassembled WGS sequence"/>
</dbReference>
<dbReference type="HOGENOM" id="CLU_100939_2_2_6"/>
<dbReference type="SUPFAM" id="SSF110087">
    <property type="entry name" value="DR1885-like metal-binding protein"/>
    <property type="match status" value="1"/>
</dbReference>
<dbReference type="InterPro" id="IPR058248">
    <property type="entry name" value="Lxx211020-like"/>
</dbReference>
<reference evidence="2 3" key="1">
    <citation type="journal article" date="2013" name="Genome Announc.">
        <title>Genome Sequence of the Polycyclic Aromatic Hydrocarbon-Degrading Bacterium Strain Marinobacter nanhaiticus D15-8WT.</title>
        <authorList>
            <person name="Cui Z."/>
            <person name="Gao W."/>
            <person name="Li Q."/>
            <person name="Xu G."/>
            <person name="Zheng L."/>
        </authorList>
    </citation>
    <scope>NUCLEOTIDE SEQUENCE [LARGE SCALE GENOMIC DNA]</scope>
    <source>
        <strain evidence="2 3">D15-8W</strain>
    </source>
</reference>
<evidence type="ECO:0000313" key="3">
    <source>
        <dbReference type="Proteomes" id="UP000013165"/>
    </source>
</evidence>
<dbReference type="Gene3D" id="2.60.40.1890">
    <property type="entry name" value="PCu(A)C copper chaperone"/>
    <property type="match status" value="1"/>
</dbReference>